<feature type="domain" description="NB-ARC" evidence="1">
    <location>
        <begin position="150"/>
        <end position="312"/>
    </location>
</feature>
<evidence type="ECO:0000313" key="3">
    <source>
        <dbReference type="EMBL" id="GET43564.1"/>
    </source>
</evidence>
<evidence type="ECO:0000259" key="2">
    <source>
        <dbReference type="Pfam" id="PF26355"/>
    </source>
</evidence>
<dbReference type="RefSeq" id="WP_226592500.1">
    <property type="nucleotide sequence ID" value="NZ_BLAY01000233.1"/>
</dbReference>
<dbReference type="PRINTS" id="PR00364">
    <property type="entry name" value="DISEASERSIST"/>
</dbReference>
<dbReference type="PANTHER" id="PTHR36766">
    <property type="entry name" value="PLANT BROAD-SPECTRUM MILDEW RESISTANCE PROTEIN RPW8"/>
    <property type="match status" value="1"/>
</dbReference>
<feature type="domain" description="vWA-MoxR associated protein N-terminal HTH" evidence="2">
    <location>
        <begin position="1"/>
        <end position="83"/>
    </location>
</feature>
<dbReference type="EMBL" id="BLAY01000233">
    <property type="protein sequence ID" value="GET43564.1"/>
    <property type="molecule type" value="Genomic_DNA"/>
</dbReference>
<organism evidence="3 4">
    <name type="scientific">Microseira wollei NIES-4236</name>
    <dbReference type="NCBI Taxonomy" id="2530354"/>
    <lineage>
        <taxon>Bacteria</taxon>
        <taxon>Bacillati</taxon>
        <taxon>Cyanobacteriota</taxon>
        <taxon>Cyanophyceae</taxon>
        <taxon>Oscillatoriophycideae</taxon>
        <taxon>Aerosakkonematales</taxon>
        <taxon>Aerosakkonemataceae</taxon>
        <taxon>Microseira</taxon>
    </lineage>
</organism>
<gene>
    <name evidence="3" type="ORF">MiSe_83890</name>
</gene>
<comment type="caution">
    <text evidence="3">The sequence shown here is derived from an EMBL/GenBank/DDBJ whole genome shotgun (WGS) entry which is preliminary data.</text>
</comment>
<dbReference type="InterPro" id="IPR002182">
    <property type="entry name" value="NB-ARC"/>
</dbReference>
<evidence type="ECO:0000313" key="4">
    <source>
        <dbReference type="Proteomes" id="UP001050975"/>
    </source>
</evidence>
<evidence type="ECO:0008006" key="5">
    <source>
        <dbReference type="Google" id="ProtNLM"/>
    </source>
</evidence>
<protein>
    <recommendedName>
        <fullName evidence="5">NB-ARC domain-containing protein</fullName>
    </recommendedName>
</protein>
<name>A0AAV3XM55_9CYAN</name>
<reference evidence="3" key="1">
    <citation type="submission" date="2019-10" db="EMBL/GenBank/DDBJ databases">
        <title>Draft genome sequece of Microseira wollei NIES-4236.</title>
        <authorList>
            <person name="Yamaguchi H."/>
            <person name="Suzuki S."/>
            <person name="Kawachi M."/>
        </authorList>
    </citation>
    <scope>NUCLEOTIDE SEQUENCE</scope>
    <source>
        <strain evidence="3">NIES-4236</strain>
    </source>
</reference>
<evidence type="ECO:0000259" key="1">
    <source>
        <dbReference type="Pfam" id="PF00931"/>
    </source>
</evidence>
<proteinExistence type="predicted"/>
<dbReference type="Proteomes" id="UP001050975">
    <property type="component" value="Unassembled WGS sequence"/>
</dbReference>
<dbReference type="InterPro" id="IPR058651">
    <property type="entry name" value="HTH_VMAP-M9"/>
</dbReference>
<sequence length="478" mass="54212">MDVEAALELAKRLIVAQSGKQLNDLQIYVLQGALEGKTLSKIADSHSYNDSHVKEVSAKLWTLLTAALGESVTKRNLRSVLEQRLRLEEQKSKSKSKLDEAATANNTSNGQGVVNISLPELSDSCNKYQRGVWIPNLRCRKVWGRDSFSEELLHRLNDPQEAPILSLCGSAGYGKTEVACKVAMAAVRKDLFADVLWVKARDTEFLDGKISQSERDEALSWNQLLQEIAHQLDGCSVKRVHQRIKEEKRLIVLDNAETAQLEDILPKLNEMLNPSRVLLTSRFQTNASYVGLINIPPLEENCSYQLLQDEAKYKNVPAILQANTEQLQQIYHLSCGAPLALHFIVGRVLDDGTLEPVLSALEQASGEVEKIYEFSLKTAWQRISDVTKNVLRYMGNSDAGVTKEELSGARQVQESDWSITRRELRRWYLIEDETDAKGKLRYNLHPWVRRSLRGGLVDKWQLSLQEWEQIAKWKYDID</sequence>
<dbReference type="SUPFAM" id="SSF52540">
    <property type="entry name" value="P-loop containing nucleoside triphosphate hydrolases"/>
    <property type="match status" value="1"/>
</dbReference>
<dbReference type="AlphaFoldDB" id="A0AAV3XM55"/>
<dbReference type="InterPro" id="IPR027417">
    <property type="entry name" value="P-loop_NTPase"/>
</dbReference>
<dbReference type="Gene3D" id="3.40.50.300">
    <property type="entry name" value="P-loop containing nucleotide triphosphate hydrolases"/>
    <property type="match status" value="1"/>
</dbReference>
<dbReference type="Pfam" id="PF26355">
    <property type="entry name" value="HTH_VMAP-M9"/>
    <property type="match status" value="1"/>
</dbReference>
<dbReference type="GO" id="GO:0043531">
    <property type="term" value="F:ADP binding"/>
    <property type="evidence" value="ECO:0007669"/>
    <property type="project" value="InterPro"/>
</dbReference>
<dbReference type="Pfam" id="PF00931">
    <property type="entry name" value="NB-ARC"/>
    <property type="match status" value="1"/>
</dbReference>
<accession>A0AAV3XM55</accession>
<keyword evidence="4" id="KW-1185">Reference proteome</keyword>